<dbReference type="Pfam" id="PF13091">
    <property type="entry name" value="PLDc_2"/>
    <property type="match status" value="1"/>
</dbReference>
<dbReference type="InterPro" id="IPR025202">
    <property type="entry name" value="PLD-like_dom"/>
</dbReference>
<accession>A0ABM9NNX1</accession>
<dbReference type="GO" id="GO:0003882">
    <property type="term" value="F:CDP-diacylglycerol-serine O-phosphatidyltransferase activity"/>
    <property type="evidence" value="ECO:0007669"/>
    <property type="project" value="UniProtKB-EC"/>
</dbReference>
<evidence type="ECO:0000256" key="1">
    <source>
        <dbReference type="ARBA" id="ARBA00010682"/>
    </source>
</evidence>
<evidence type="ECO:0000256" key="4">
    <source>
        <dbReference type="ARBA" id="ARBA00022737"/>
    </source>
</evidence>
<dbReference type="InterPro" id="IPR001736">
    <property type="entry name" value="PLipase_D/transphosphatidylase"/>
</dbReference>
<reference evidence="9" key="1">
    <citation type="submission" date="2024-04" db="EMBL/GenBank/DDBJ databases">
        <authorList>
            <person name="Manzano-Marin A."/>
            <person name="Manzano-Marin A."/>
            <person name="Alejandro Manzano Marin A."/>
        </authorList>
    </citation>
    <scope>NUCLEOTIDE SEQUENCE [LARGE SCALE GENOMIC DNA]</scope>
    <source>
        <strain evidence="9">TABTEA</strain>
    </source>
</reference>
<dbReference type="NCBIfam" id="NF006946">
    <property type="entry name" value="PRK09428.1"/>
    <property type="match status" value="1"/>
</dbReference>
<dbReference type="SUPFAM" id="SSF56024">
    <property type="entry name" value="Phospholipase D/nuclease"/>
    <property type="match status" value="2"/>
</dbReference>
<dbReference type="EC" id="2.7.8.8" evidence="9"/>
<sequence length="452" mass="53249">MISLKFKQIKCQQYLINLPKVFQSVSDINILYSTKDFKKILLKKISQAKSIIYITALYLEKDDGGKKIMHALYAAKKANHFLDIKIFVDWHRAQRGYIGSNTKLTNAEWYCKLSRLYPNINISIFGVPINTREALGVFHLKGFIFDDVLIYTGASINNVYLHMYDKYRYDRYLLIKNIQLTTIMKQFIDNILLKSNAINLLNVSNRPKTIKLKSLIKKFRFNLKNTSYNFLNNATNNVLSITPFIGLGKKNNLNNLIINLIGSTKNNIIICTPYFNFPSILVKIITKLLYNGKKVEIIVGDKTANDFYILPEKKFKIISILPYLYEMNLRFFVKKLQFFIDKKQLIIRIWKCNDNTYHLKGIWVDDSWQLITGNNLNPRAWKLDLENAILIHDPKKELDNQKCYELKCIRTYTNIINHYNELDDIHIYPIKIKKIIRRIRRIRLDKIINQIL</sequence>
<dbReference type="SMART" id="SM00155">
    <property type="entry name" value="PLDc"/>
    <property type="match status" value="2"/>
</dbReference>
<keyword evidence="3 9" id="KW-0808">Transferase</keyword>
<protein>
    <submittedName>
        <fullName evidence="9">CDP-diacylglycerol--serine O-phosphatidyltransferase</fullName>
        <ecNumber evidence="9">2.7.8.8</ecNumber>
    </submittedName>
</protein>
<comment type="similarity">
    <text evidence="1">Belongs to the CDP-alcohol phosphatidyltransferase class-II family.</text>
</comment>
<evidence type="ECO:0000259" key="8">
    <source>
        <dbReference type="PROSITE" id="PS50035"/>
    </source>
</evidence>
<dbReference type="EMBL" id="OZ034688">
    <property type="protein sequence ID" value="CAL1329162.1"/>
    <property type="molecule type" value="Genomic_DNA"/>
</dbReference>
<evidence type="ECO:0000256" key="2">
    <source>
        <dbReference type="ARBA" id="ARBA00022516"/>
    </source>
</evidence>
<feature type="domain" description="PLD phosphodiesterase" evidence="8">
    <location>
        <begin position="353"/>
        <end position="380"/>
    </location>
</feature>
<keyword evidence="10" id="KW-1185">Reference proteome</keyword>
<evidence type="ECO:0000256" key="6">
    <source>
        <dbReference type="ARBA" id="ARBA00023209"/>
    </source>
</evidence>
<keyword evidence="4" id="KW-0677">Repeat</keyword>
<proteinExistence type="inferred from homology"/>
<evidence type="ECO:0000256" key="7">
    <source>
        <dbReference type="ARBA" id="ARBA00023264"/>
    </source>
</evidence>
<evidence type="ECO:0000256" key="5">
    <source>
        <dbReference type="ARBA" id="ARBA00023098"/>
    </source>
</evidence>
<keyword evidence="2" id="KW-0444">Lipid biosynthesis</keyword>
<dbReference type="PANTHER" id="PTHR12586:SF1">
    <property type="entry name" value="CDP-DIACYLGLYCEROL--GLYCEROL-3-PHOSPHATE 3-PHOSPHATIDYLTRANSFERASE, MITOCHONDRIAL"/>
    <property type="match status" value="1"/>
</dbReference>
<keyword evidence="6" id="KW-0594">Phospholipid biosynthesis</keyword>
<dbReference type="PANTHER" id="PTHR12586">
    <property type="entry name" value="CDP-DIACYLGLYCEROL--SERINE O-PHOSPHATIDYLTRANSFERASE"/>
    <property type="match status" value="1"/>
</dbReference>
<evidence type="ECO:0000313" key="10">
    <source>
        <dbReference type="Proteomes" id="UP001497533"/>
    </source>
</evidence>
<dbReference type="PIRSF" id="PIRSF000850">
    <property type="entry name" value="Phospholipase_D_PSS"/>
    <property type="match status" value="1"/>
</dbReference>
<keyword evidence="5" id="KW-0443">Lipid metabolism</keyword>
<organism evidence="9 10">
    <name type="scientific">Candidatus Providencia siddallii</name>
    <dbReference type="NCBI Taxonomy" id="1715285"/>
    <lineage>
        <taxon>Bacteria</taxon>
        <taxon>Pseudomonadati</taxon>
        <taxon>Pseudomonadota</taxon>
        <taxon>Gammaproteobacteria</taxon>
        <taxon>Enterobacterales</taxon>
        <taxon>Morganellaceae</taxon>
        <taxon>Providencia</taxon>
    </lineage>
</organism>
<dbReference type="InterPro" id="IPR016270">
    <property type="entry name" value="PGS1"/>
</dbReference>
<dbReference type="PROSITE" id="PS50035">
    <property type="entry name" value="PLD"/>
    <property type="match status" value="1"/>
</dbReference>
<evidence type="ECO:0000313" key="9">
    <source>
        <dbReference type="EMBL" id="CAL1329162.1"/>
    </source>
</evidence>
<gene>
    <name evidence="9" type="primary">pssA</name>
    <name evidence="9" type="ORF">PRHACTZTBTEA_237</name>
</gene>
<keyword evidence="7" id="KW-1208">Phospholipid metabolism</keyword>
<dbReference type="Proteomes" id="UP001497533">
    <property type="component" value="Chromosome"/>
</dbReference>
<evidence type="ECO:0000256" key="3">
    <source>
        <dbReference type="ARBA" id="ARBA00022679"/>
    </source>
</evidence>
<name>A0ABM9NNX1_9GAMM</name>
<dbReference type="Gene3D" id="3.30.870.10">
    <property type="entry name" value="Endonuclease Chain A"/>
    <property type="match status" value="2"/>
</dbReference>